<dbReference type="Gene3D" id="1.10.3210.10">
    <property type="entry name" value="Hypothetical protein af1432"/>
    <property type="match status" value="1"/>
</dbReference>
<dbReference type="Proteomes" id="UP001596435">
    <property type="component" value="Unassembled WGS sequence"/>
</dbReference>
<protein>
    <submittedName>
        <fullName evidence="1">Phosphohydrolase</fullName>
    </submittedName>
</protein>
<sequence>MPELTLADVDALAAEAHAGQFDRIGVPYVEHVRAVAAGVAPFGTGMRMAALLHDVLEDTPVTADDLLRAGVPFGVVATVRRVTRAPGVAYPAMLRQIVTDHSATLVKIADNAHNALADRAALLPEADRLRLADRYRGARAVLWPAVCPADVRAVVGIVNPALLAEVGGTGPAAAAR</sequence>
<accession>A0ABW2G3J7</accession>
<reference evidence="2" key="1">
    <citation type="journal article" date="2019" name="Int. J. Syst. Evol. Microbiol.">
        <title>The Global Catalogue of Microorganisms (GCM) 10K type strain sequencing project: providing services to taxonomists for standard genome sequencing and annotation.</title>
        <authorList>
            <consortium name="The Broad Institute Genomics Platform"/>
            <consortium name="The Broad Institute Genome Sequencing Center for Infectious Disease"/>
            <person name="Wu L."/>
            <person name="Ma J."/>
        </authorList>
    </citation>
    <scope>NUCLEOTIDE SEQUENCE [LARGE SCALE GENOMIC DNA]</scope>
    <source>
        <strain evidence="2">CGMCC 1.12859</strain>
    </source>
</reference>
<dbReference type="RefSeq" id="WP_380232608.1">
    <property type="nucleotide sequence ID" value="NZ_JBHSVH010000002.1"/>
</dbReference>
<dbReference type="EMBL" id="JBHTAJ010000088">
    <property type="protein sequence ID" value="MFC7184084.1"/>
    <property type="molecule type" value="Genomic_DNA"/>
</dbReference>
<proteinExistence type="predicted"/>
<dbReference type="SUPFAM" id="SSF109604">
    <property type="entry name" value="HD-domain/PDEase-like"/>
    <property type="match status" value="1"/>
</dbReference>
<name>A0ABW2G3J7_9ACTN</name>
<organism evidence="1 2">
    <name type="scientific">Kitasatospora paranensis</name>
    <dbReference type="NCBI Taxonomy" id="258053"/>
    <lineage>
        <taxon>Bacteria</taxon>
        <taxon>Bacillati</taxon>
        <taxon>Actinomycetota</taxon>
        <taxon>Actinomycetes</taxon>
        <taxon>Kitasatosporales</taxon>
        <taxon>Streptomycetaceae</taxon>
        <taxon>Kitasatospora</taxon>
    </lineage>
</organism>
<evidence type="ECO:0000313" key="1">
    <source>
        <dbReference type="EMBL" id="MFC7184084.1"/>
    </source>
</evidence>
<keyword evidence="2" id="KW-1185">Reference proteome</keyword>
<comment type="caution">
    <text evidence="1">The sequence shown here is derived from an EMBL/GenBank/DDBJ whole genome shotgun (WGS) entry which is preliminary data.</text>
</comment>
<gene>
    <name evidence="1" type="ORF">ACFQMG_31505</name>
</gene>
<evidence type="ECO:0000313" key="2">
    <source>
        <dbReference type="Proteomes" id="UP001596435"/>
    </source>
</evidence>